<proteinExistence type="predicted"/>
<protein>
    <recommendedName>
        <fullName evidence="3">F-box domain-containing protein</fullName>
    </recommendedName>
</protein>
<dbReference type="OrthoDB" id="3051796at2759"/>
<dbReference type="AlphaFoldDB" id="A0A8H5LWC2"/>
<organism evidence="1 2">
    <name type="scientific">Tetrapyrgos nigripes</name>
    <dbReference type="NCBI Taxonomy" id="182062"/>
    <lineage>
        <taxon>Eukaryota</taxon>
        <taxon>Fungi</taxon>
        <taxon>Dikarya</taxon>
        <taxon>Basidiomycota</taxon>
        <taxon>Agaricomycotina</taxon>
        <taxon>Agaricomycetes</taxon>
        <taxon>Agaricomycetidae</taxon>
        <taxon>Agaricales</taxon>
        <taxon>Marasmiineae</taxon>
        <taxon>Marasmiaceae</taxon>
        <taxon>Tetrapyrgos</taxon>
    </lineage>
</organism>
<evidence type="ECO:0000313" key="1">
    <source>
        <dbReference type="EMBL" id="KAF5371799.1"/>
    </source>
</evidence>
<comment type="caution">
    <text evidence="1">The sequence shown here is derived from an EMBL/GenBank/DDBJ whole genome shotgun (WGS) entry which is preliminary data.</text>
</comment>
<sequence>MTADSLDDSLPPLDVTRFRDGYPSESVVSQVHHLLQDAEKMISECGADPSTKARTRRINRRIQAYRAYISPNRRVPVEIWTQIFQTSISPLSSPGLTVNEDGILLTPTLNLTHVCATWRAVVISMPGLWSNLDLVLENDPETDSRLANTVPIYLQRSQTSPLRFKLNAVREPGDDDDDDDEVEIGPAGWGVFKRLLEVSDRWLAVELNMAWSIANHSNLGNILKAFQDNQCNILQSLSIDFGGTHEFDESEESPRLFELFARAPQFKSLRLEEFDPSFALPFSQLRELTVDSIFGEQIMLPFEMCHNLLKLDITVESLEDYHIYSGFFEECMPVLSSLRCSLFSCVSNAHPIFPCLSLPALRHLELSADYSYGVEACQALSYNLKDLILRSSCQLSTLKLAIFGLSDQDIIQILLQTPQLAHLELGALHSRGFTTSLFQHLSLHSNQPGNGLLVLRLTSLLIWIDNRCCQDLEDLLPDPKVILAMVQSRRNPEIEGLTSFGFHVFRHSASAISSRFKDWVSSFSRVAEPGLSALAEGGLELELDLTSECSAVRFNS</sequence>
<keyword evidence="2" id="KW-1185">Reference proteome</keyword>
<dbReference type="SUPFAM" id="SSF52047">
    <property type="entry name" value="RNI-like"/>
    <property type="match status" value="1"/>
</dbReference>
<dbReference type="EMBL" id="JAACJM010000007">
    <property type="protein sequence ID" value="KAF5371799.1"/>
    <property type="molecule type" value="Genomic_DNA"/>
</dbReference>
<evidence type="ECO:0008006" key="3">
    <source>
        <dbReference type="Google" id="ProtNLM"/>
    </source>
</evidence>
<name>A0A8H5LWC2_9AGAR</name>
<evidence type="ECO:0000313" key="2">
    <source>
        <dbReference type="Proteomes" id="UP000559256"/>
    </source>
</evidence>
<gene>
    <name evidence="1" type="ORF">D9758_003382</name>
</gene>
<dbReference type="Proteomes" id="UP000559256">
    <property type="component" value="Unassembled WGS sequence"/>
</dbReference>
<dbReference type="InterPro" id="IPR032675">
    <property type="entry name" value="LRR_dom_sf"/>
</dbReference>
<dbReference type="Gene3D" id="3.80.10.10">
    <property type="entry name" value="Ribonuclease Inhibitor"/>
    <property type="match status" value="1"/>
</dbReference>
<accession>A0A8H5LWC2</accession>
<reference evidence="1 2" key="1">
    <citation type="journal article" date="2020" name="ISME J.">
        <title>Uncovering the hidden diversity of litter-decomposition mechanisms in mushroom-forming fungi.</title>
        <authorList>
            <person name="Floudas D."/>
            <person name="Bentzer J."/>
            <person name="Ahren D."/>
            <person name="Johansson T."/>
            <person name="Persson P."/>
            <person name="Tunlid A."/>
        </authorList>
    </citation>
    <scope>NUCLEOTIDE SEQUENCE [LARGE SCALE GENOMIC DNA]</scope>
    <source>
        <strain evidence="1 2">CBS 291.85</strain>
    </source>
</reference>